<evidence type="ECO:0000313" key="8">
    <source>
        <dbReference type="EMBL" id="KAH1895676.1"/>
    </source>
</evidence>
<evidence type="ECO:0000256" key="4">
    <source>
        <dbReference type="ARBA" id="ARBA00023242"/>
    </source>
</evidence>
<dbReference type="Proteomes" id="UP000813423">
    <property type="component" value="Unassembled WGS sequence"/>
</dbReference>
<dbReference type="Gene3D" id="1.10.10.10">
    <property type="entry name" value="Winged helix-like DNA-binding domain superfamily/Winged helix DNA-binding domain"/>
    <property type="match status" value="1"/>
</dbReference>
<dbReference type="PANTHER" id="PTHR10015:SF427">
    <property type="entry name" value="HEAT SHOCK FACTOR PROTEIN"/>
    <property type="match status" value="1"/>
</dbReference>
<accession>A0A9P8NA81</accession>
<dbReference type="InterPro" id="IPR036388">
    <property type="entry name" value="WH-like_DNA-bd_sf"/>
</dbReference>
<feature type="region of interest" description="Disordered" evidence="6">
    <location>
        <begin position="221"/>
        <end position="263"/>
    </location>
</feature>
<dbReference type="SMART" id="SM00415">
    <property type="entry name" value="HSF"/>
    <property type="match status" value="1"/>
</dbReference>
<keyword evidence="4" id="KW-0539">Nucleus</keyword>
<reference evidence="8" key="1">
    <citation type="submission" date="2021-08" db="EMBL/GenBank/DDBJ databases">
        <title>Global Aspergillus fumigatus from environmental and clinical sources.</title>
        <authorList>
            <person name="Barber A."/>
            <person name="Sae-Ong T."/>
        </authorList>
    </citation>
    <scope>NUCLEOTIDE SEQUENCE</scope>
    <source>
        <strain evidence="8">NRZ-2016-071</strain>
    </source>
</reference>
<dbReference type="InterPro" id="IPR036390">
    <property type="entry name" value="WH_DNA-bd_sf"/>
</dbReference>
<comment type="caution">
    <text evidence="8">The sequence shown here is derived from an EMBL/GenBank/DDBJ whole genome shotgun (WGS) entry which is preliminary data.</text>
</comment>
<gene>
    <name evidence="8" type="ORF">KXV57_001774</name>
</gene>
<dbReference type="InterPro" id="IPR000232">
    <property type="entry name" value="HSF_DNA-bd"/>
</dbReference>
<dbReference type="EMBL" id="JAIBSC010000136">
    <property type="protein sequence ID" value="KAH1895676.1"/>
    <property type="molecule type" value="Genomic_DNA"/>
</dbReference>
<feature type="compositionally biased region" description="Polar residues" evidence="6">
    <location>
        <begin position="424"/>
        <end position="435"/>
    </location>
</feature>
<name>A0A9P8NA81_ASPFM</name>
<evidence type="ECO:0000256" key="5">
    <source>
        <dbReference type="RuleBase" id="RU004020"/>
    </source>
</evidence>
<proteinExistence type="inferred from homology"/>
<dbReference type="Pfam" id="PF00447">
    <property type="entry name" value="HSF_DNA-bind"/>
    <property type="match status" value="1"/>
</dbReference>
<feature type="compositionally biased region" description="Basic and acidic residues" evidence="6">
    <location>
        <begin position="250"/>
        <end position="262"/>
    </location>
</feature>
<dbReference type="AlphaFoldDB" id="A0A9P8NA81"/>
<evidence type="ECO:0000259" key="7">
    <source>
        <dbReference type="SMART" id="SM00415"/>
    </source>
</evidence>
<dbReference type="GO" id="GO:0003700">
    <property type="term" value="F:DNA-binding transcription factor activity"/>
    <property type="evidence" value="ECO:0007669"/>
    <property type="project" value="InterPro"/>
</dbReference>
<evidence type="ECO:0000256" key="3">
    <source>
        <dbReference type="ARBA" id="ARBA00023125"/>
    </source>
</evidence>
<keyword evidence="3" id="KW-0238">DNA-binding</keyword>
<dbReference type="PANTHER" id="PTHR10015">
    <property type="entry name" value="HEAT SHOCK TRANSCRIPTION FACTOR"/>
    <property type="match status" value="1"/>
</dbReference>
<organism evidence="8 9">
    <name type="scientific">Aspergillus fumigatus</name>
    <name type="common">Neosartorya fumigata</name>
    <dbReference type="NCBI Taxonomy" id="746128"/>
    <lineage>
        <taxon>Eukaryota</taxon>
        <taxon>Fungi</taxon>
        <taxon>Dikarya</taxon>
        <taxon>Ascomycota</taxon>
        <taxon>Pezizomycotina</taxon>
        <taxon>Eurotiomycetes</taxon>
        <taxon>Eurotiomycetidae</taxon>
        <taxon>Eurotiales</taxon>
        <taxon>Aspergillaceae</taxon>
        <taxon>Aspergillus</taxon>
        <taxon>Aspergillus subgen. Fumigati</taxon>
    </lineage>
</organism>
<comment type="similarity">
    <text evidence="2 5">Belongs to the HSF family.</text>
</comment>
<feature type="domain" description="HSF-type DNA-binding" evidence="7">
    <location>
        <begin position="306"/>
        <end position="408"/>
    </location>
</feature>
<evidence type="ECO:0000256" key="2">
    <source>
        <dbReference type="ARBA" id="ARBA00006403"/>
    </source>
</evidence>
<comment type="subcellular location">
    <subcellularLocation>
        <location evidence="1">Nucleus</location>
    </subcellularLocation>
</comment>
<dbReference type="SUPFAM" id="SSF46785">
    <property type="entry name" value="Winged helix' DNA-binding domain"/>
    <property type="match status" value="1"/>
</dbReference>
<protein>
    <recommendedName>
        <fullName evidence="7">HSF-type DNA-binding domain-containing protein</fullName>
    </recommendedName>
</protein>
<evidence type="ECO:0000313" key="9">
    <source>
        <dbReference type="Proteomes" id="UP000813423"/>
    </source>
</evidence>
<dbReference type="GO" id="GO:0043565">
    <property type="term" value="F:sequence-specific DNA binding"/>
    <property type="evidence" value="ECO:0007669"/>
    <property type="project" value="InterPro"/>
</dbReference>
<dbReference type="GO" id="GO:0005634">
    <property type="term" value="C:nucleus"/>
    <property type="evidence" value="ECO:0007669"/>
    <property type="project" value="UniProtKB-SubCell"/>
</dbReference>
<evidence type="ECO:0000256" key="6">
    <source>
        <dbReference type="SAM" id="MobiDB-lite"/>
    </source>
</evidence>
<evidence type="ECO:0000256" key="1">
    <source>
        <dbReference type="ARBA" id="ARBA00004123"/>
    </source>
</evidence>
<feature type="region of interest" description="Disordered" evidence="6">
    <location>
        <begin position="415"/>
        <end position="468"/>
    </location>
</feature>
<sequence>MIGFDLQPLPGGLEPPTSIEPDVIKIHDYSEKYLWVLNNNGSISFNRGESPISTQLCEKVSRLFTTPRPHVLEGPSISWVQVVLFARDSPEHLNENGPLRVGDSTIQLSEKDRDEILSGGPCRYLGPWPVEGDCQRELVLVNEDLDVVCRVKHTLLKVVESLDALCQKLSFRGDLLSRTPNEQRQPSTFESGTSSDICTIEYIAPRAAEISIRKDASGVESAGQECNVEPAAGFPHSPPHGSRDSSQATESDHSNSTADEKYGVVAVVQQSRREVSGSKGDYSRYQATEDLVLHASQGSLISTPTPIPPFIRKLVDALENPKNSRLIGWSDDGTSFIIHNRKDFVKQVLPSICPGKTYKNFLSLLWQYHFHLKHPSPNTDWSSTDEREYLNHHFHRGDEESLACIQARWKKSPVPRTRAGDLASPSSSVRVTSFHNGGDGRGNSQDGLTAKRTGSPGVESCKRRRITG</sequence>